<keyword evidence="1" id="KW-0285">Flavoprotein</keyword>
<dbReference type="PANTHER" id="PTHR42659:SF2">
    <property type="entry name" value="XANTHINE DEHYDROGENASE SUBUNIT C-RELATED"/>
    <property type="match status" value="1"/>
</dbReference>
<gene>
    <name evidence="5" type="ORF">ACFQ3F_25085</name>
</gene>
<dbReference type="InterPro" id="IPR005107">
    <property type="entry name" value="CO_DH_flav_C"/>
</dbReference>
<comment type="caution">
    <text evidence="5">The sequence shown here is derived from an EMBL/GenBank/DDBJ whole genome shotgun (WGS) entry which is preliminary data.</text>
</comment>
<dbReference type="InterPro" id="IPR036683">
    <property type="entry name" value="CO_DH_flav_C_dom_sf"/>
</dbReference>
<dbReference type="PANTHER" id="PTHR42659">
    <property type="entry name" value="XANTHINE DEHYDROGENASE SUBUNIT C-RELATED"/>
    <property type="match status" value="1"/>
</dbReference>
<dbReference type="InterPro" id="IPR051312">
    <property type="entry name" value="Diverse_Substr_Oxidored"/>
</dbReference>
<evidence type="ECO:0000313" key="5">
    <source>
        <dbReference type="EMBL" id="MFD1251090.1"/>
    </source>
</evidence>
<keyword evidence="2" id="KW-0274">FAD</keyword>
<dbReference type="Gene3D" id="3.30.390.50">
    <property type="entry name" value="CO dehydrogenase flavoprotein, C-terminal domain"/>
    <property type="match status" value="1"/>
</dbReference>
<evidence type="ECO:0000256" key="2">
    <source>
        <dbReference type="ARBA" id="ARBA00022827"/>
    </source>
</evidence>
<dbReference type="InterPro" id="IPR016169">
    <property type="entry name" value="FAD-bd_PCMH_sub2"/>
</dbReference>
<feature type="domain" description="FAD-binding PCMH-type" evidence="4">
    <location>
        <begin position="1"/>
        <end position="172"/>
    </location>
</feature>
<keyword evidence="6" id="KW-1185">Reference proteome</keyword>
<dbReference type="RefSeq" id="WP_367918174.1">
    <property type="nucleotide sequence ID" value="NZ_BAABAC010000007.1"/>
</dbReference>
<dbReference type="InterPro" id="IPR002346">
    <property type="entry name" value="Mopterin_DH_FAD-bd"/>
</dbReference>
<dbReference type="InterPro" id="IPR016167">
    <property type="entry name" value="FAD-bd_PCMH_sub1"/>
</dbReference>
<dbReference type="Gene3D" id="3.30.465.10">
    <property type="match status" value="1"/>
</dbReference>
<evidence type="ECO:0000256" key="3">
    <source>
        <dbReference type="ARBA" id="ARBA00023002"/>
    </source>
</evidence>
<dbReference type="SUPFAM" id="SSF56176">
    <property type="entry name" value="FAD-binding/transporter-associated domain-like"/>
    <property type="match status" value="1"/>
</dbReference>
<dbReference type="SUPFAM" id="SSF55447">
    <property type="entry name" value="CO dehydrogenase flavoprotein C-terminal domain-like"/>
    <property type="match status" value="1"/>
</dbReference>
<organism evidence="5 6">
    <name type="scientific">Nocardioides ginsengisoli</name>
    <dbReference type="NCBI Taxonomy" id="363868"/>
    <lineage>
        <taxon>Bacteria</taxon>
        <taxon>Bacillati</taxon>
        <taxon>Actinomycetota</taxon>
        <taxon>Actinomycetes</taxon>
        <taxon>Propionibacteriales</taxon>
        <taxon>Nocardioidaceae</taxon>
        <taxon>Nocardioides</taxon>
    </lineage>
</organism>
<evidence type="ECO:0000313" key="6">
    <source>
        <dbReference type="Proteomes" id="UP001597229"/>
    </source>
</evidence>
<dbReference type="Pfam" id="PF03450">
    <property type="entry name" value="CO_deh_flav_C"/>
    <property type="match status" value="1"/>
</dbReference>
<name>A0ABW3W949_9ACTN</name>
<accession>A0ABW3W949</accession>
<dbReference type="PROSITE" id="PS51387">
    <property type="entry name" value="FAD_PCMH"/>
    <property type="match status" value="1"/>
</dbReference>
<dbReference type="SMART" id="SM01092">
    <property type="entry name" value="CO_deh_flav_C"/>
    <property type="match status" value="1"/>
</dbReference>
<dbReference type="Proteomes" id="UP001597229">
    <property type="component" value="Unassembled WGS sequence"/>
</dbReference>
<dbReference type="InterPro" id="IPR036318">
    <property type="entry name" value="FAD-bd_PCMH-like_sf"/>
</dbReference>
<proteinExistence type="predicted"/>
<evidence type="ECO:0000259" key="4">
    <source>
        <dbReference type="PROSITE" id="PS51387"/>
    </source>
</evidence>
<protein>
    <submittedName>
        <fullName evidence="5">Xanthine dehydrogenase family protein subunit M</fullName>
    </submittedName>
</protein>
<dbReference type="Pfam" id="PF00941">
    <property type="entry name" value="FAD_binding_5"/>
    <property type="match status" value="1"/>
</dbReference>
<reference evidence="6" key="1">
    <citation type="journal article" date="2019" name="Int. J. Syst. Evol. Microbiol.">
        <title>The Global Catalogue of Microorganisms (GCM) 10K type strain sequencing project: providing services to taxonomists for standard genome sequencing and annotation.</title>
        <authorList>
            <consortium name="The Broad Institute Genomics Platform"/>
            <consortium name="The Broad Institute Genome Sequencing Center for Infectious Disease"/>
            <person name="Wu L."/>
            <person name="Ma J."/>
        </authorList>
    </citation>
    <scope>NUCLEOTIDE SEQUENCE [LARGE SCALE GENOMIC DNA]</scope>
    <source>
        <strain evidence="6">CCUG 52478</strain>
    </source>
</reference>
<dbReference type="Gene3D" id="3.30.43.10">
    <property type="entry name" value="Uridine Diphospho-n-acetylenolpyruvylglucosamine Reductase, domain 2"/>
    <property type="match status" value="1"/>
</dbReference>
<dbReference type="EMBL" id="JBHTLX010000033">
    <property type="protein sequence ID" value="MFD1251090.1"/>
    <property type="molecule type" value="Genomic_DNA"/>
</dbReference>
<evidence type="ECO:0000256" key="1">
    <source>
        <dbReference type="ARBA" id="ARBA00022630"/>
    </source>
</evidence>
<sequence>MSGPELVRPETLADLVALRAAHPDRTLVAGGTDVMVGVNFGRLRPSGVIDVGRVAELRAHEVVDGVLRIGAGVTFGRIETSLADVVPALATAARGVGSPQIRAAATIGGNLGTASPAGDAHPALIALGASIELASVDGTRLVPADAYFLGPGRSVRTEREVVAAVRIPVGDGIRQEFAKIGTRNAMVIAVAAVAVVVDLERRRIGVGLGSVGPTPIRAARAEALLAAALWPDGGERVPPTAETIAAFAEEVRRSARPIDDVRGTAAYRAHAVQVMARRCATWCLEEVR</sequence>
<keyword evidence="3" id="KW-0560">Oxidoreductase</keyword>
<dbReference type="InterPro" id="IPR016166">
    <property type="entry name" value="FAD-bd_PCMH"/>
</dbReference>